<proteinExistence type="predicted"/>
<evidence type="ECO:0000313" key="7">
    <source>
        <dbReference type="Proteomes" id="UP000219573"/>
    </source>
</evidence>
<keyword evidence="3 5" id="KW-1133">Transmembrane helix</keyword>
<accession>A0A285GT86</accession>
<name>A0A285GT86_9FIRM</name>
<reference evidence="7" key="1">
    <citation type="submission" date="2017-09" db="EMBL/GenBank/DDBJ databases">
        <authorList>
            <person name="Varghese N."/>
            <person name="Submissions S."/>
        </authorList>
    </citation>
    <scope>NUCLEOTIDE SEQUENCE [LARGE SCALE GENOMIC DNA]</scope>
    <source>
        <strain evidence="7">MSL47</strain>
    </source>
</reference>
<dbReference type="OrthoDB" id="1679205at2"/>
<dbReference type="EMBL" id="OBDZ01000010">
    <property type="protein sequence ID" value="SNY26695.1"/>
    <property type="molecule type" value="Genomic_DNA"/>
</dbReference>
<dbReference type="AlphaFoldDB" id="A0A285GT86"/>
<evidence type="ECO:0000256" key="3">
    <source>
        <dbReference type="ARBA" id="ARBA00022989"/>
    </source>
</evidence>
<evidence type="ECO:0000313" key="6">
    <source>
        <dbReference type="EMBL" id="SNY26695.1"/>
    </source>
</evidence>
<dbReference type="PANTHER" id="PTHR35529">
    <property type="entry name" value="MANGANESE EFFLUX PUMP MNTP-RELATED"/>
    <property type="match status" value="1"/>
</dbReference>
<feature type="transmembrane region" description="Helical" evidence="5">
    <location>
        <begin position="140"/>
        <end position="160"/>
    </location>
</feature>
<feature type="transmembrane region" description="Helical" evidence="5">
    <location>
        <begin position="69"/>
        <end position="90"/>
    </location>
</feature>
<organism evidence="6 7">
    <name type="scientific">Orenia metallireducens</name>
    <dbReference type="NCBI Taxonomy" id="1413210"/>
    <lineage>
        <taxon>Bacteria</taxon>
        <taxon>Bacillati</taxon>
        <taxon>Bacillota</taxon>
        <taxon>Clostridia</taxon>
        <taxon>Halanaerobiales</taxon>
        <taxon>Halobacteroidaceae</taxon>
        <taxon>Orenia</taxon>
    </lineage>
</organism>
<keyword evidence="4 5" id="KW-0472">Membrane</keyword>
<dbReference type="Proteomes" id="UP000219573">
    <property type="component" value="Unassembled WGS sequence"/>
</dbReference>
<keyword evidence="1" id="KW-1003">Cell membrane</keyword>
<keyword evidence="7" id="KW-1185">Reference proteome</keyword>
<feature type="transmembrane region" description="Helical" evidence="5">
    <location>
        <begin position="33"/>
        <end position="57"/>
    </location>
</feature>
<sequence length="216" mass="23164">MDLLAIFILALAVSLDGFIVGITYGLKKIKIGLLPILIISLASGMTVLASMTLGRLLASFLSSSGAEKIGGILLIFIGIWLLYQSIVEFLHTNDNKDNNEDNPKEIFTFKIDSLGLIINILKEPVKADFDYSGAINNREALFLGIALALDAFGAGFAAAMTGYDSFVTAISVSSFNFILLTAGIYLGKQIQSTVLGDKIRLLPGIILILLGLSKLF</sequence>
<feature type="transmembrane region" description="Helical" evidence="5">
    <location>
        <begin position="6"/>
        <end position="26"/>
    </location>
</feature>
<evidence type="ECO:0000256" key="2">
    <source>
        <dbReference type="ARBA" id="ARBA00022692"/>
    </source>
</evidence>
<dbReference type="STRING" id="1413210.U472_03140"/>
<evidence type="ECO:0000256" key="4">
    <source>
        <dbReference type="ARBA" id="ARBA00023136"/>
    </source>
</evidence>
<dbReference type="Pfam" id="PF02659">
    <property type="entry name" value="Mntp"/>
    <property type="match status" value="2"/>
</dbReference>
<evidence type="ECO:0000256" key="1">
    <source>
        <dbReference type="ARBA" id="ARBA00022475"/>
    </source>
</evidence>
<dbReference type="RefSeq" id="WP_097017614.1">
    <property type="nucleotide sequence ID" value="NZ_OBDZ01000010.1"/>
</dbReference>
<keyword evidence="2 5" id="KW-0812">Transmembrane</keyword>
<dbReference type="NCBIfam" id="TIGR02840">
    <property type="entry name" value="spore_YtaF"/>
    <property type="match status" value="1"/>
</dbReference>
<feature type="transmembrane region" description="Helical" evidence="5">
    <location>
        <begin position="166"/>
        <end position="187"/>
    </location>
</feature>
<evidence type="ECO:0000256" key="5">
    <source>
        <dbReference type="SAM" id="Phobius"/>
    </source>
</evidence>
<gene>
    <name evidence="6" type="ORF">SAMN06265827_11039</name>
</gene>
<dbReference type="InterPro" id="IPR014205">
    <property type="entry name" value="Spore_YtaF"/>
</dbReference>
<protein>
    <submittedName>
        <fullName evidence="6">Putative sporulation protein YtaF</fullName>
    </submittedName>
</protein>
<dbReference type="InterPro" id="IPR003810">
    <property type="entry name" value="Mntp/YtaF"/>
</dbReference>
<dbReference type="PANTHER" id="PTHR35529:SF2">
    <property type="entry name" value="SPORULATION PROTEIN YTAF-RELATED"/>
    <property type="match status" value="1"/>
</dbReference>